<name>A0ABV9R558_9MICO</name>
<accession>A0ABV9R558</accession>
<keyword evidence="2" id="KW-0812">Transmembrane</keyword>
<protein>
    <recommendedName>
        <fullName evidence="5">DUF4232 domain-containing protein</fullName>
    </recommendedName>
</protein>
<feature type="compositionally biased region" description="Low complexity" evidence="1">
    <location>
        <begin position="55"/>
        <end position="83"/>
    </location>
</feature>
<dbReference type="EMBL" id="JBHSJC010000001">
    <property type="protein sequence ID" value="MFC4827450.1"/>
    <property type="molecule type" value="Genomic_DNA"/>
</dbReference>
<organism evidence="3 4">
    <name type="scientific">Agromyces aurantiacus</name>
    <dbReference type="NCBI Taxonomy" id="165814"/>
    <lineage>
        <taxon>Bacteria</taxon>
        <taxon>Bacillati</taxon>
        <taxon>Actinomycetota</taxon>
        <taxon>Actinomycetes</taxon>
        <taxon>Micrococcales</taxon>
        <taxon>Microbacteriaceae</taxon>
        <taxon>Agromyces</taxon>
    </lineage>
</organism>
<dbReference type="Proteomes" id="UP001595960">
    <property type="component" value="Unassembled WGS sequence"/>
</dbReference>
<feature type="region of interest" description="Disordered" evidence="1">
    <location>
        <begin position="46"/>
        <end position="91"/>
    </location>
</feature>
<evidence type="ECO:0000256" key="2">
    <source>
        <dbReference type="SAM" id="Phobius"/>
    </source>
</evidence>
<evidence type="ECO:0000313" key="4">
    <source>
        <dbReference type="Proteomes" id="UP001595960"/>
    </source>
</evidence>
<evidence type="ECO:0000256" key="1">
    <source>
        <dbReference type="SAM" id="MobiDB-lite"/>
    </source>
</evidence>
<keyword evidence="2" id="KW-0472">Membrane</keyword>
<proteinExistence type="predicted"/>
<evidence type="ECO:0008006" key="5">
    <source>
        <dbReference type="Google" id="ProtNLM"/>
    </source>
</evidence>
<reference evidence="4" key="1">
    <citation type="journal article" date="2019" name="Int. J. Syst. Evol. Microbiol.">
        <title>The Global Catalogue of Microorganisms (GCM) 10K type strain sequencing project: providing services to taxonomists for standard genome sequencing and annotation.</title>
        <authorList>
            <consortium name="The Broad Institute Genomics Platform"/>
            <consortium name="The Broad Institute Genome Sequencing Center for Infectious Disease"/>
            <person name="Wu L."/>
            <person name="Ma J."/>
        </authorList>
    </citation>
    <scope>NUCLEOTIDE SEQUENCE [LARGE SCALE GENOMIC DNA]</scope>
    <source>
        <strain evidence="4">CGMCC 1.12192</strain>
    </source>
</reference>
<comment type="caution">
    <text evidence="3">The sequence shown here is derived from an EMBL/GenBank/DDBJ whole genome shotgun (WGS) entry which is preliminary data.</text>
</comment>
<gene>
    <name evidence="3" type="ORF">ACFPER_01520</name>
</gene>
<keyword evidence="2" id="KW-1133">Transmembrane helix</keyword>
<sequence length="223" mass="22906">MTSNRPAPGRLPASVYRRRRLMVLLGLVAVIVAIVLVIVRPGASQGDEVSQTTLPSASPSPAASGAPAAEAPSSESPAPAAPEEPAEDGADCTDGQVVVEAVTDAEVYAAGEQPKLSVTIINTGSNTCVLNAGTAAQVFTISSGNDVYWRSTDCQVDAVDAEVSLEPNTPISSSEPIVWDRTRSTPDTCGDARSAVPGGGASYHLSVSVSGFESTTSKQFLLY</sequence>
<evidence type="ECO:0000313" key="3">
    <source>
        <dbReference type="EMBL" id="MFC4827450.1"/>
    </source>
</evidence>
<dbReference type="RefSeq" id="WP_204395512.1">
    <property type="nucleotide sequence ID" value="NZ_JAFBBW010000001.1"/>
</dbReference>
<feature type="transmembrane region" description="Helical" evidence="2">
    <location>
        <begin position="21"/>
        <end position="39"/>
    </location>
</feature>
<keyword evidence="4" id="KW-1185">Reference proteome</keyword>